<dbReference type="PANTHER" id="PTHR45528:SF1">
    <property type="entry name" value="SENSOR HISTIDINE KINASE CPXA"/>
    <property type="match status" value="1"/>
</dbReference>
<dbReference type="Gene3D" id="6.10.340.10">
    <property type="match status" value="1"/>
</dbReference>
<feature type="domain" description="HAMP" evidence="17">
    <location>
        <begin position="194"/>
        <end position="246"/>
    </location>
</feature>
<evidence type="ECO:0000256" key="8">
    <source>
        <dbReference type="ARBA" id="ARBA00022741"/>
    </source>
</evidence>
<name>A0A1X9N678_9GAMM</name>
<comment type="subcellular location">
    <subcellularLocation>
        <location evidence="2">Cell membrane</location>
        <topology evidence="2">Multi-pass membrane protein</topology>
    </subcellularLocation>
</comment>
<evidence type="ECO:0000256" key="7">
    <source>
        <dbReference type="ARBA" id="ARBA00022692"/>
    </source>
</evidence>
<dbReference type="Pfam" id="PF00672">
    <property type="entry name" value="HAMP"/>
    <property type="match status" value="1"/>
</dbReference>
<dbReference type="PROSITE" id="PS50885">
    <property type="entry name" value="HAMP"/>
    <property type="match status" value="1"/>
</dbReference>
<dbReference type="SUPFAM" id="SSF47384">
    <property type="entry name" value="Homodimeric domain of signal transducing histidine kinase"/>
    <property type="match status" value="1"/>
</dbReference>
<dbReference type="CDD" id="cd00082">
    <property type="entry name" value="HisKA"/>
    <property type="match status" value="1"/>
</dbReference>
<keyword evidence="7 15" id="KW-0812">Transmembrane</keyword>
<dbReference type="InterPro" id="IPR036097">
    <property type="entry name" value="HisK_dim/P_sf"/>
</dbReference>
<dbReference type="InterPro" id="IPR003660">
    <property type="entry name" value="HAMP_dom"/>
</dbReference>
<feature type="transmembrane region" description="Helical" evidence="15">
    <location>
        <begin position="7"/>
        <end position="30"/>
    </location>
</feature>
<dbReference type="InterPro" id="IPR003594">
    <property type="entry name" value="HATPase_dom"/>
</dbReference>
<accession>A0A1X9N678</accession>
<comment type="catalytic activity">
    <reaction evidence="1">
        <text>ATP + protein L-histidine = ADP + protein N-phospho-L-histidine.</text>
        <dbReference type="EC" id="2.7.13.3"/>
    </reaction>
</comment>
<evidence type="ECO:0000256" key="6">
    <source>
        <dbReference type="ARBA" id="ARBA00022679"/>
    </source>
</evidence>
<dbReference type="FunFam" id="3.30.565.10:FF:000006">
    <property type="entry name" value="Sensor histidine kinase WalK"/>
    <property type="match status" value="1"/>
</dbReference>
<feature type="transmembrane region" description="Helical" evidence="15">
    <location>
        <begin position="173"/>
        <end position="193"/>
    </location>
</feature>
<keyword evidence="13 15" id="KW-0472">Membrane</keyword>
<dbReference type="AlphaFoldDB" id="A0A1X9N678"/>
<dbReference type="Gene3D" id="1.10.287.130">
    <property type="match status" value="1"/>
</dbReference>
<reference evidence="18 19" key="1">
    <citation type="submission" date="2016-11" db="EMBL/GenBank/DDBJ databases">
        <title>Trade-off between light-utilization and light-protection in marine flavobacteria.</title>
        <authorList>
            <person name="Kumagai Y."/>
        </authorList>
    </citation>
    <scope>NUCLEOTIDE SEQUENCE [LARGE SCALE GENOMIC DNA]</scope>
    <source>
        <strain evidence="18 19">NBRC 107125</strain>
    </source>
</reference>
<keyword evidence="8" id="KW-0547">Nucleotide-binding</keyword>
<dbReference type="EC" id="2.7.13.3" evidence="3"/>
<dbReference type="SUPFAM" id="SSF55874">
    <property type="entry name" value="ATPase domain of HSP90 chaperone/DNA topoisomerase II/histidine kinase"/>
    <property type="match status" value="1"/>
</dbReference>
<protein>
    <recommendedName>
        <fullName evidence="3">histidine kinase</fullName>
        <ecNumber evidence="3">2.7.13.3</ecNumber>
    </recommendedName>
</protein>
<feature type="region of interest" description="Disordered" evidence="14">
    <location>
        <begin position="84"/>
        <end position="108"/>
    </location>
</feature>
<dbReference type="SMART" id="SM00387">
    <property type="entry name" value="HATPase_c"/>
    <property type="match status" value="1"/>
</dbReference>
<dbReference type="Pfam" id="PF00512">
    <property type="entry name" value="HisKA"/>
    <property type="match status" value="1"/>
</dbReference>
<dbReference type="OrthoDB" id="9809766at2"/>
<keyword evidence="10" id="KW-0067">ATP-binding</keyword>
<dbReference type="SMART" id="SM00388">
    <property type="entry name" value="HisKA"/>
    <property type="match status" value="1"/>
</dbReference>
<evidence type="ECO:0000259" key="16">
    <source>
        <dbReference type="PROSITE" id="PS50109"/>
    </source>
</evidence>
<evidence type="ECO:0000313" key="19">
    <source>
        <dbReference type="Proteomes" id="UP000193450"/>
    </source>
</evidence>
<keyword evidence="12" id="KW-0902">Two-component regulatory system</keyword>
<keyword evidence="5" id="KW-0597">Phosphoprotein</keyword>
<gene>
    <name evidence="18" type="ORF">BST96_00765</name>
</gene>
<dbReference type="Proteomes" id="UP000193450">
    <property type="component" value="Chromosome"/>
</dbReference>
<dbReference type="PRINTS" id="PR00344">
    <property type="entry name" value="BCTRLSENSOR"/>
</dbReference>
<dbReference type="InterPro" id="IPR050398">
    <property type="entry name" value="HssS/ArlS-like"/>
</dbReference>
<dbReference type="SUPFAM" id="SSF158472">
    <property type="entry name" value="HAMP domain-like"/>
    <property type="match status" value="1"/>
</dbReference>
<evidence type="ECO:0000256" key="3">
    <source>
        <dbReference type="ARBA" id="ARBA00012438"/>
    </source>
</evidence>
<dbReference type="CDD" id="cd06225">
    <property type="entry name" value="HAMP"/>
    <property type="match status" value="1"/>
</dbReference>
<sequence>MRIQNKLFFIILLYSSALIGMMFLLMQWSIDRGMLDYVNTKEAEAVQPVVAGLAAIYAQQQSWDNLKDNKRQFRDLLRQHNIERLLPPPSRKNRNREKPNNRRPPPKNIAVLDKQLQPVLGRISHNALTDSEMKVNQIAIVHNSQTVGWLILPKRKEITEGFELQFLEQQREAFIAISLLLIVLAIIIAFPLARHFVQPVNRLAAGTLALTQGDYKVSLPLDRRDELGQLARDFNELATTLDNNEHSRKRWLADISHELRTPLAILRGELEAIIDGIRTPSDEHIRSMQQEVIHLSKLIDDLYQLSNTDIGGLRYNKSLVNISQLIERQLNHHQPGLKTEQLHIELHPAKTAIKLWGDETRLCQLIDNLLNNSRKYTNPAGTVRVTLDKDDDNMYITIEDSAPGVPDNALGQLFDHLYRVDNSRNRSTGGSGLGLAICQQIVEAHGGHISAQHSELGGLAIRFSLPLDKVTTGWR</sequence>
<dbReference type="Gene3D" id="3.30.565.10">
    <property type="entry name" value="Histidine kinase-like ATPase, C-terminal domain"/>
    <property type="match status" value="1"/>
</dbReference>
<keyword evidence="4" id="KW-1003">Cell membrane</keyword>
<dbReference type="InterPro" id="IPR036890">
    <property type="entry name" value="HATPase_C_sf"/>
</dbReference>
<keyword evidence="6" id="KW-0808">Transferase</keyword>
<dbReference type="GO" id="GO:0005886">
    <property type="term" value="C:plasma membrane"/>
    <property type="evidence" value="ECO:0007669"/>
    <property type="project" value="UniProtKB-SubCell"/>
</dbReference>
<evidence type="ECO:0000256" key="13">
    <source>
        <dbReference type="ARBA" id="ARBA00023136"/>
    </source>
</evidence>
<dbReference type="STRING" id="716816.BST96_00765"/>
<dbReference type="GO" id="GO:0005524">
    <property type="term" value="F:ATP binding"/>
    <property type="evidence" value="ECO:0007669"/>
    <property type="project" value="UniProtKB-KW"/>
</dbReference>
<keyword evidence="9" id="KW-0418">Kinase</keyword>
<evidence type="ECO:0000259" key="17">
    <source>
        <dbReference type="PROSITE" id="PS50885"/>
    </source>
</evidence>
<evidence type="ECO:0000256" key="14">
    <source>
        <dbReference type="SAM" id="MobiDB-lite"/>
    </source>
</evidence>
<proteinExistence type="predicted"/>
<dbReference type="Pfam" id="PF02518">
    <property type="entry name" value="HATPase_c"/>
    <property type="match status" value="1"/>
</dbReference>
<evidence type="ECO:0000256" key="9">
    <source>
        <dbReference type="ARBA" id="ARBA00022777"/>
    </source>
</evidence>
<feature type="domain" description="Histidine kinase" evidence="16">
    <location>
        <begin position="254"/>
        <end position="469"/>
    </location>
</feature>
<dbReference type="InterPro" id="IPR004358">
    <property type="entry name" value="Sig_transdc_His_kin-like_C"/>
</dbReference>
<dbReference type="InterPro" id="IPR005467">
    <property type="entry name" value="His_kinase_dom"/>
</dbReference>
<dbReference type="KEGG" id="osg:BST96_00765"/>
<organism evidence="18 19">
    <name type="scientific">Oceanicoccus sagamiensis</name>
    <dbReference type="NCBI Taxonomy" id="716816"/>
    <lineage>
        <taxon>Bacteria</taxon>
        <taxon>Pseudomonadati</taxon>
        <taxon>Pseudomonadota</taxon>
        <taxon>Gammaproteobacteria</taxon>
        <taxon>Cellvibrionales</taxon>
        <taxon>Spongiibacteraceae</taxon>
        <taxon>Oceanicoccus</taxon>
    </lineage>
</organism>
<evidence type="ECO:0000256" key="11">
    <source>
        <dbReference type="ARBA" id="ARBA00022989"/>
    </source>
</evidence>
<dbReference type="PROSITE" id="PS50109">
    <property type="entry name" value="HIS_KIN"/>
    <property type="match status" value="1"/>
</dbReference>
<keyword evidence="11 15" id="KW-1133">Transmembrane helix</keyword>
<evidence type="ECO:0000256" key="2">
    <source>
        <dbReference type="ARBA" id="ARBA00004651"/>
    </source>
</evidence>
<evidence type="ECO:0000256" key="15">
    <source>
        <dbReference type="SAM" id="Phobius"/>
    </source>
</evidence>
<evidence type="ECO:0000313" key="18">
    <source>
        <dbReference type="EMBL" id="ARN72771.1"/>
    </source>
</evidence>
<dbReference type="GO" id="GO:0000155">
    <property type="term" value="F:phosphorelay sensor kinase activity"/>
    <property type="evidence" value="ECO:0007669"/>
    <property type="project" value="InterPro"/>
</dbReference>
<evidence type="ECO:0000256" key="5">
    <source>
        <dbReference type="ARBA" id="ARBA00022553"/>
    </source>
</evidence>
<dbReference type="SMART" id="SM00304">
    <property type="entry name" value="HAMP"/>
    <property type="match status" value="1"/>
</dbReference>
<dbReference type="EMBL" id="CP019343">
    <property type="protein sequence ID" value="ARN72771.1"/>
    <property type="molecule type" value="Genomic_DNA"/>
</dbReference>
<evidence type="ECO:0000256" key="12">
    <source>
        <dbReference type="ARBA" id="ARBA00023012"/>
    </source>
</evidence>
<evidence type="ECO:0000256" key="10">
    <source>
        <dbReference type="ARBA" id="ARBA00022840"/>
    </source>
</evidence>
<evidence type="ECO:0000256" key="1">
    <source>
        <dbReference type="ARBA" id="ARBA00000085"/>
    </source>
</evidence>
<dbReference type="RefSeq" id="WP_085756860.1">
    <property type="nucleotide sequence ID" value="NZ_CP019343.1"/>
</dbReference>
<dbReference type="InterPro" id="IPR003661">
    <property type="entry name" value="HisK_dim/P_dom"/>
</dbReference>
<evidence type="ECO:0000256" key="4">
    <source>
        <dbReference type="ARBA" id="ARBA00022475"/>
    </source>
</evidence>
<keyword evidence="19" id="KW-1185">Reference proteome</keyword>
<dbReference type="PANTHER" id="PTHR45528">
    <property type="entry name" value="SENSOR HISTIDINE KINASE CPXA"/>
    <property type="match status" value="1"/>
</dbReference>